<dbReference type="RefSeq" id="WP_177719679.1">
    <property type="nucleotide sequence ID" value="NZ_JACRSQ010000037.1"/>
</dbReference>
<comment type="caution">
    <text evidence="1">The sequence shown here is derived from an EMBL/GenBank/DDBJ whole genome shotgun (WGS) entry which is preliminary data.</text>
</comment>
<sequence>MLMRMDNKQLKFHFVTIENLVPEDQTLIKLNCLQTMLQNGAAATTLFPYRN</sequence>
<dbReference type="EMBL" id="JACRSQ010000037">
    <property type="protein sequence ID" value="MBC8544931.1"/>
    <property type="molecule type" value="Genomic_DNA"/>
</dbReference>
<accession>A0A926DVN4</accession>
<proteinExistence type="predicted"/>
<protein>
    <submittedName>
        <fullName evidence="1">Uncharacterized protein</fullName>
    </submittedName>
</protein>
<dbReference type="Proteomes" id="UP000657006">
    <property type="component" value="Unassembled WGS sequence"/>
</dbReference>
<gene>
    <name evidence="1" type="ORF">H8730_15405</name>
</gene>
<keyword evidence="2" id="KW-1185">Reference proteome</keyword>
<evidence type="ECO:0000313" key="2">
    <source>
        <dbReference type="Proteomes" id="UP000657006"/>
    </source>
</evidence>
<name>A0A926DVN4_9FIRM</name>
<reference evidence="1" key="1">
    <citation type="submission" date="2020-08" db="EMBL/GenBank/DDBJ databases">
        <title>Genome public.</title>
        <authorList>
            <person name="Liu C."/>
            <person name="Sun Q."/>
        </authorList>
    </citation>
    <scope>NUCLEOTIDE SEQUENCE</scope>
    <source>
        <strain evidence="1">NSJ-32</strain>
    </source>
</reference>
<dbReference type="AlphaFoldDB" id="A0A926DVN4"/>
<evidence type="ECO:0000313" key="1">
    <source>
        <dbReference type="EMBL" id="MBC8544931.1"/>
    </source>
</evidence>
<organism evidence="1 2">
    <name type="scientific">Bianquea renquensis</name>
    <dbReference type="NCBI Taxonomy" id="2763661"/>
    <lineage>
        <taxon>Bacteria</taxon>
        <taxon>Bacillati</taxon>
        <taxon>Bacillota</taxon>
        <taxon>Clostridia</taxon>
        <taxon>Eubacteriales</taxon>
        <taxon>Bianqueaceae</taxon>
        <taxon>Bianquea</taxon>
    </lineage>
</organism>